<feature type="transmembrane region" description="Helical" evidence="1">
    <location>
        <begin position="249"/>
        <end position="273"/>
    </location>
</feature>
<proteinExistence type="predicted"/>
<feature type="domain" description="Glycosyltransferase 2-like" evidence="2">
    <location>
        <begin position="28"/>
        <end position="173"/>
    </location>
</feature>
<evidence type="ECO:0000259" key="2">
    <source>
        <dbReference type="Pfam" id="PF00535"/>
    </source>
</evidence>
<keyword evidence="4" id="KW-1185">Reference proteome</keyword>
<evidence type="ECO:0000313" key="4">
    <source>
        <dbReference type="Proteomes" id="UP001055167"/>
    </source>
</evidence>
<organism evidence="3 4">
    <name type="scientific">Methylobacterium crusticola</name>
    <dbReference type="NCBI Taxonomy" id="1697972"/>
    <lineage>
        <taxon>Bacteria</taxon>
        <taxon>Pseudomonadati</taxon>
        <taxon>Pseudomonadota</taxon>
        <taxon>Alphaproteobacteria</taxon>
        <taxon>Hyphomicrobiales</taxon>
        <taxon>Methylobacteriaceae</taxon>
        <taxon>Methylobacterium</taxon>
    </lineage>
</organism>
<dbReference type="EMBL" id="BPQH01000028">
    <property type="protein sequence ID" value="GJD53342.1"/>
    <property type="molecule type" value="Genomic_DNA"/>
</dbReference>
<dbReference type="PANTHER" id="PTHR48090:SF7">
    <property type="entry name" value="RFBJ PROTEIN"/>
    <property type="match status" value="1"/>
</dbReference>
<feature type="transmembrane region" description="Helical" evidence="1">
    <location>
        <begin position="285"/>
        <end position="308"/>
    </location>
</feature>
<dbReference type="PANTHER" id="PTHR48090">
    <property type="entry name" value="UNDECAPRENYL-PHOSPHATE 4-DEOXY-4-FORMAMIDO-L-ARABINOSE TRANSFERASE-RELATED"/>
    <property type="match status" value="1"/>
</dbReference>
<dbReference type="InterPro" id="IPR001173">
    <property type="entry name" value="Glyco_trans_2-like"/>
</dbReference>
<protein>
    <recommendedName>
        <fullName evidence="2">Glycosyltransferase 2-like domain-containing protein</fullName>
    </recommendedName>
</protein>
<sequence length="333" mass="35721">MHPAAQIRHELQTLLPQATLVRNRSIAVLLPCLNEETTIGAVVAEFRRVLPGAAIYVYDNNSTDRTAEVAAAAGAIVRRERRPGKGNVVRRMLADIEADLYVLADGDLTYDAGAAGRLIDALVVEQVDMVVGIRDGAEGAFARGHRFGNWLFNRLVNALFGPGFTDILSGYRVVSHRFAKSFPATSSGFEIETELSVHALDLRLAAIEIALPYGPRPDGSSSKLSTWRDGARVLCKIAFMYKAVRPLQFFSALAALFALAGLALGLPVATTYLETGLVPRLPSAILAAALMQLAFMSLTCGVIVDAIGTSQREFKRMRYLALPAPGGTGAPSP</sequence>
<dbReference type="Pfam" id="PF00535">
    <property type="entry name" value="Glycos_transf_2"/>
    <property type="match status" value="1"/>
</dbReference>
<keyword evidence="1" id="KW-1133">Transmembrane helix</keyword>
<dbReference type="CDD" id="cd04179">
    <property type="entry name" value="DPM_DPG-synthase_like"/>
    <property type="match status" value="1"/>
</dbReference>
<reference evidence="3" key="2">
    <citation type="submission" date="2021-08" db="EMBL/GenBank/DDBJ databases">
        <authorList>
            <person name="Tani A."/>
            <person name="Ola A."/>
            <person name="Ogura Y."/>
            <person name="Katsura K."/>
            <person name="Hayashi T."/>
        </authorList>
    </citation>
    <scope>NUCLEOTIDE SEQUENCE</scope>
    <source>
        <strain evidence="3">KCTC 52305</strain>
    </source>
</reference>
<dbReference type="InterPro" id="IPR029044">
    <property type="entry name" value="Nucleotide-diphossugar_trans"/>
</dbReference>
<accession>A0ABQ4R7F3</accession>
<keyword evidence="1" id="KW-0812">Transmembrane</keyword>
<dbReference type="Gene3D" id="3.90.550.10">
    <property type="entry name" value="Spore Coat Polysaccharide Biosynthesis Protein SpsA, Chain A"/>
    <property type="match status" value="1"/>
</dbReference>
<reference evidence="3" key="1">
    <citation type="journal article" date="2021" name="Front. Microbiol.">
        <title>Comprehensive Comparative Genomics and Phenotyping of Methylobacterium Species.</title>
        <authorList>
            <person name="Alessa O."/>
            <person name="Ogura Y."/>
            <person name="Fujitani Y."/>
            <person name="Takami H."/>
            <person name="Hayashi T."/>
            <person name="Sahin N."/>
            <person name="Tani A."/>
        </authorList>
    </citation>
    <scope>NUCLEOTIDE SEQUENCE</scope>
    <source>
        <strain evidence="3">KCTC 52305</strain>
    </source>
</reference>
<comment type="caution">
    <text evidence="3">The sequence shown here is derived from an EMBL/GenBank/DDBJ whole genome shotgun (WGS) entry which is preliminary data.</text>
</comment>
<dbReference type="RefSeq" id="WP_128563005.1">
    <property type="nucleotide sequence ID" value="NZ_BPQH01000028.1"/>
</dbReference>
<dbReference type="InterPro" id="IPR050256">
    <property type="entry name" value="Glycosyltransferase_2"/>
</dbReference>
<name>A0ABQ4R7F3_9HYPH</name>
<gene>
    <name evidence="3" type="ORF">OPKNFCMD_6117</name>
</gene>
<dbReference type="SUPFAM" id="SSF53448">
    <property type="entry name" value="Nucleotide-diphospho-sugar transferases"/>
    <property type="match status" value="1"/>
</dbReference>
<evidence type="ECO:0000256" key="1">
    <source>
        <dbReference type="SAM" id="Phobius"/>
    </source>
</evidence>
<evidence type="ECO:0000313" key="3">
    <source>
        <dbReference type="EMBL" id="GJD53342.1"/>
    </source>
</evidence>
<dbReference type="Proteomes" id="UP001055167">
    <property type="component" value="Unassembled WGS sequence"/>
</dbReference>
<keyword evidence="1" id="KW-0472">Membrane</keyword>